<proteinExistence type="predicted"/>
<dbReference type="GeneID" id="43349252"/>
<name>A0A6I3S2Y7_9BURK</name>
<dbReference type="PANTHER" id="PTHR43471:SF1">
    <property type="entry name" value="ABC TRANSPORTER PERMEASE PROTEIN NOSY-RELATED"/>
    <property type="match status" value="1"/>
</dbReference>
<protein>
    <submittedName>
        <fullName evidence="1">ABC transporter permease subunit</fullName>
    </submittedName>
</protein>
<dbReference type="RefSeq" id="WP_008812351.1">
    <property type="nucleotide sequence ID" value="NZ_CAKVUT010000047.1"/>
</dbReference>
<dbReference type="Proteomes" id="UP000462362">
    <property type="component" value="Unassembled WGS sequence"/>
</dbReference>
<organism evidence="1 2">
    <name type="scientific">Parasutterella excrementihominis</name>
    <dbReference type="NCBI Taxonomy" id="487175"/>
    <lineage>
        <taxon>Bacteria</taxon>
        <taxon>Pseudomonadati</taxon>
        <taxon>Pseudomonadota</taxon>
        <taxon>Betaproteobacteria</taxon>
        <taxon>Burkholderiales</taxon>
        <taxon>Sutterellaceae</taxon>
        <taxon>Parasutterella</taxon>
    </lineage>
</organism>
<comment type="caution">
    <text evidence="1">The sequence shown here is derived from an EMBL/GenBank/DDBJ whole genome shotgun (WGS) entry which is preliminary data.</text>
</comment>
<accession>A0A6I3S2Y7</accession>
<dbReference type="AlphaFoldDB" id="A0A6I3S2Y7"/>
<sequence>MRSFLSSVRVVAAKEFRDCWRNLWLIVGSALFACLSLAVVFGTAAIGGDFSFRPLEAVMTSVVTLGVFLIPLIAVLISYDAFVGEQEHGTLILLLTYPLSRPALLTGKLLGQSAALGVCLLLGFSVLPLLTVLNVLPYDLTRLSLLTAVLIFSGWLLGLVFILISLTISLLAKNKARALGVLLSIWLLSVLFYDLGLLIITIAFEHQITNGFLNICLAVNPASAFRLFNQQLLENSTIPLQTAWLGVYLCLWSAVLFVLDRFILNKRTF</sequence>
<evidence type="ECO:0000313" key="1">
    <source>
        <dbReference type="EMBL" id="MTU43662.1"/>
    </source>
</evidence>
<gene>
    <name evidence="1" type="ORF">GMD42_08515</name>
</gene>
<dbReference type="GO" id="GO:0005886">
    <property type="term" value="C:plasma membrane"/>
    <property type="evidence" value="ECO:0007669"/>
    <property type="project" value="UniProtKB-SubCell"/>
</dbReference>
<evidence type="ECO:0000313" key="2">
    <source>
        <dbReference type="Proteomes" id="UP000462362"/>
    </source>
</evidence>
<dbReference type="EMBL" id="WNCL01000025">
    <property type="protein sequence ID" value="MTU43662.1"/>
    <property type="molecule type" value="Genomic_DNA"/>
</dbReference>
<dbReference type="PROSITE" id="PS51257">
    <property type="entry name" value="PROKAR_LIPOPROTEIN"/>
    <property type="match status" value="1"/>
</dbReference>
<reference evidence="1 2" key="1">
    <citation type="journal article" date="2019" name="Nat. Med.">
        <title>A library of human gut bacterial isolates paired with longitudinal multiomics data enables mechanistic microbiome research.</title>
        <authorList>
            <person name="Poyet M."/>
            <person name="Groussin M."/>
            <person name="Gibbons S.M."/>
            <person name="Avila-Pacheco J."/>
            <person name="Jiang X."/>
            <person name="Kearney S.M."/>
            <person name="Perrotta A.R."/>
            <person name="Berdy B."/>
            <person name="Zhao S."/>
            <person name="Lieberman T.D."/>
            <person name="Swanson P.K."/>
            <person name="Smith M."/>
            <person name="Roesemann S."/>
            <person name="Alexander J.E."/>
            <person name="Rich S.A."/>
            <person name="Livny J."/>
            <person name="Vlamakis H."/>
            <person name="Clish C."/>
            <person name="Bullock K."/>
            <person name="Deik A."/>
            <person name="Scott J."/>
            <person name="Pierce K.A."/>
            <person name="Xavier R.J."/>
            <person name="Alm E.J."/>
        </authorList>
    </citation>
    <scope>NUCLEOTIDE SEQUENCE [LARGE SCALE GENOMIC DNA]</scope>
    <source>
        <strain evidence="1 2">BIOML-A2</strain>
    </source>
</reference>
<dbReference type="PANTHER" id="PTHR43471">
    <property type="entry name" value="ABC TRANSPORTER PERMEASE"/>
    <property type="match status" value="1"/>
</dbReference>
<dbReference type="GO" id="GO:0140359">
    <property type="term" value="F:ABC-type transporter activity"/>
    <property type="evidence" value="ECO:0007669"/>
    <property type="project" value="InterPro"/>
</dbReference>
<dbReference type="Pfam" id="PF12679">
    <property type="entry name" value="ABC2_membrane_2"/>
    <property type="match status" value="1"/>
</dbReference>